<keyword evidence="5" id="KW-1185">Reference proteome</keyword>
<accession>A0AAV1FT54</accession>
<keyword evidence="3" id="KW-0732">Signal</keyword>
<reference evidence="4" key="1">
    <citation type="submission" date="2023-08" db="EMBL/GenBank/DDBJ databases">
        <authorList>
            <person name="Alioto T."/>
            <person name="Alioto T."/>
            <person name="Gomez Garrido J."/>
        </authorList>
    </citation>
    <scope>NUCLEOTIDE SEQUENCE</scope>
</reference>
<organism evidence="4 5">
    <name type="scientific">Xyrichtys novacula</name>
    <name type="common">Pearly razorfish</name>
    <name type="synonym">Hemipteronotus novacula</name>
    <dbReference type="NCBI Taxonomy" id="13765"/>
    <lineage>
        <taxon>Eukaryota</taxon>
        <taxon>Metazoa</taxon>
        <taxon>Chordata</taxon>
        <taxon>Craniata</taxon>
        <taxon>Vertebrata</taxon>
        <taxon>Euteleostomi</taxon>
        <taxon>Actinopterygii</taxon>
        <taxon>Neopterygii</taxon>
        <taxon>Teleostei</taxon>
        <taxon>Neoteleostei</taxon>
        <taxon>Acanthomorphata</taxon>
        <taxon>Eupercaria</taxon>
        <taxon>Labriformes</taxon>
        <taxon>Labridae</taxon>
        <taxon>Xyrichtys</taxon>
    </lineage>
</organism>
<sequence>MSLSLIWAAVPVTHAQVILLYSDRHKKHILFGTTSRSPKIFDMNTFLFLMCSVMILGAPLCKAQSTADPGTSGSDEVVTDLLDVSTGDPSYVSSVGSTTAVNSLLSTRSPTTVSKSHSTSSSDGSTLPNSSSGLFFNEECLLVYMVAGGLILVCFILLLSTLLLACRVCRLSRRVKELSSNEDLVSTVEYRMGTDKKNKSKPENEPEETAVLMSDLSHTKEEMGNGNTKEEGEKEVKDGQTGDESKTEGGEANKNEEAAASPATAAESSTPSKGQEETSEFPSADEGAEEPKDVV</sequence>
<gene>
    <name evidence="4" type="ORF">XNOV1_A006972</name>
</gene>
<feature type="region of interest" description="Disordered" evidence="1">
    <location>
        <begin position="215"/>
        <end position="295"/>
    </location>
</feature>
<feature type="compositionally biased region" description="Low complexity" evidence="1">
    <location>
        <begin position="258"/>
        <end position="272"/>
    </location>
</feature>
<dbReference type="AlphaFoldDB" id="A0AAV1FT54"/>
<evidence type="ECO:0000256" key="3">
    <source>
        <dbReference type="SAM" id="SignalP"/>
    </source>
</evidence>
<proteinExistence type="predicted"/>
<evidence type="ECO:0000256" key="2">
    <source>
        <dbReference type="SAM" id="Phobius"/>
    </source>
</evidence>
<feature type="region of interest" description="Disordered" evidence="1">
    <location>
        <begin position="109"/>
        <end position="129"/>
    </location>
</feature>
<keyword evidence="2" id="KW-1133">Transmembrane helix</keyword>
<evidence type="ECO:0000313" key="5">
    <source>
        <dbReference type="Proteomes" id="UP001178508"/>
    </source>
</evidence>
<protein>
    <submittedName>
        <fullName evidence="4">Uncharacterized protein LOC117812578</fullName>
    </submittedName>
</protein>
<keyword evidence="2" id="KW-0472">Membrane</keyword>
<feature type="signal peptide" evidence="3">
    <location>
        <begin position="1"/>
        <end position="15"/>
    </location>
</feature>
<feature type="compositionally biased region" description="Basic and acidic residues" evidence="1">
    <location>
        <begin position="217"/>
        <end position="257"/>
    </location>
</feature>
<feature type="chain" id="PRO_5043572654" evidence="3">
    <location>
        <begin position="16"/>
        <end position="295"/>
    </location>
</feature>
<feature type="transmembrane region" description="Helical" evidence="2">
    <location>
        <begin position="141"/>
        <end position="166"/>
    </location>
</feature>
<keyword evidence="2" id="KW-0812">Transmembrane</keyword>
<dbReference type="EMBL" id="OY660872">
    <property type="protein sequence ID" value="CAJ1064263.1"/>
    <property type="molecule type" value="Genomic_DNA"/>
</dbReference>
<name>A0AAV1FT54_XYRNO</name>
<evidence type="ECO:0000313" key="4">
    <source>
        <dbReference type="EMBL" id="CAJ1064263.1"/>
    </source>
</evidence>
<dbReference type="Proteomes" id="UP001178508">
    <property type="component" value="Chromosome 9"/>
</dbReference>
<evidence type="ECO:0000256" key="1">
    <source>
        <dbReference type="SAM" id="MobiDB-lite"/>
    </source>
</evidence>